<evidence type="ECO:0000313" key="4">
    <source>
        <dbReference type="Proteomes" id="UP000315349"/>
    </source>
</evidence>
<evidence type="ECO:0000259" key="2">
    <source>
        <dbReference type="SMART" id="SM00900"/>
    </source>
</evidence>
<keyword evidence="4" id="KW-1185">Reference proteome</keyword>
<evidence type="ECO:0000256" key="1">
    <source>
        <dbReference type="SAM" id="Phobius"/>
    </source>
</evidence>
<feature type="transmembrane region" description="Helical" evidence="1">
    <location>
        <begin position="618"/>
        <end position="636"/>
    </location>
</feature>
<dbReference type="OrthoDB" id="235065at2"/>
<reference evidence="3 4" key="1">
    <citation type="submission" date="2019-02" db="EMBL/GenBank/DDBJ databases">
        <title>Deep-cultivation of Planctomycetes and their phenomic and genomic characterization uncovers novel biology.</title>
        <authorList>
            <person name="Wiegand S."/>
            <person name="Jogler M."/>
            <person name="Boedeker C."/>
            <person name="Pinto D."/>
            <person name="Vollmers J."/>
            <person name="Rivas-Marin E."/>
            <person name="Kohn T."/>
            <person name="Peeters S.H."/>
            <person name="Heuer A."/>
            <person name="Rast P."/>
            <person name="Oberbeckmann S."/>
            <person name="Bunk B."/>
            <person name="Jeske O."/>
            <person name="Meyerdierks A."/>
            <person name="Storesund J.E."/>
            <person name="Kallscheuer N."/>
            <person name="Luecker S."/>
            <person name="Lage O.M."/>
            <person name="Pohl T."/>
            <person name="Merkel B.J."/>
            <person name="Hornburger P."/>
            <person name="Mueller R.-W."/>
            <person name="Bruemmer F."/>
            <person name="Labrenz M."/>
            <person name="Spormann A.M."/>
            <person name="Op den Camp H."/>
            <person name="Overmann J."/>
            <person name="Amann R."/>
            <person name="Jetten M.S.M."/>
            <person name="Mascher T."/>
            <person name="Medema M.H."/>
            <person name="Devos D.P."/>
            <person name="Kaster A.-K."/>
            <person name="Ovreas L."/>
            <person name="Rohde M."/>
            <person name="Galperin M.Y."/>
            <person name="Jogler C."/>
        </authorList>
    </citation>
    <scope>NUCLEOTIDE SEQUENCE [LARGE SCALE GENOMIC DNA]</scope>
    <source>
        <strain evidence="3 4">Spb1</strain>
    </source>
</reference>
<feature type="transmembrane region" description="Helical" evidence="1">
    <location>
        <begin position="530"/>
        <end position="555"/>
    </location>
</feature>
<organism evidence="3 4">
    <name type="scientific">Planctopirus ephydatiae</name>
    <dbReference type="NCBI Taxonomy" id="2528019"/>
    <lineage>
        <taxon>Bacteria</taxon>
        <taxon>Pseudomonadati</taxon>
        <taxon>Planctomycetota</taxon>
        <taxon>Planctomycetia</taxon>
        <taxon>Planctomycetales</taxon>
        <taxon>Planctomycetaceae</taxon>
        <taxon>Planctopirus</taxon>
    </lineage>
</organism>
<feature type="transmembrane region" description="Helical" evidence="1">
    <location>
        <begin position="412"/>
        <end position="433"/>
    </location>
</feature>
<keyword evidence="1" id="KW-0812">Transmembrane</keyword>
<dbReference type="InterPro" id="IPR007329">
    <property type="entry name" value="FMN-bd"/>
</dbReference>
<dbReference type="AlphaFoldDB" id="A0A518GRG6"/>
<keyword evidence="1" id="KW-0472">Membrane</keyword>
<dbReference type="Proteomes" id="UP000315349">
    <property type="component" value="Chromosome"/>
</dbReference>
<gene>
    <name evidence="3" type="ORF">Spb1_31180</name>
</gene>
<name>A0A518GRG6_9PLAN</name>
<proteinExistence type="predicted"/>
<dbReference type="GO" id="GO:0016020">
    <property type="term" value="C:membrane"/>
    <property type="evidence" value="ECO:0007669"/>
    <property type="project" value="InterPro"/>
</dbReference>
<dbReference type="KEGG" id="peh:Spb1_31180"/>
<feature type="transmembrane region" description="Helical" evidence="1">
    <location>
        <begin position="474"/>
        <end position="493"/>
    </location>
</feature>
<accession>A0A518GRG6</accession>
<feature type="domain" description="FMN-binding" evidence="2">
    <location>
        <begin position="289"/>
        <end position="376"/>
    </location>
</feature>
<dbReference type="RefSeq" id="WP_145301670.1">
    <property type="nucleotide sequence ID" value="NZ_CP036299.1"/>
</dbReference>
<evidence type="ECO:0000313" key="3">
    <source>
        <dbReference type="EMBL" id="QDV31180.1"/>
    </source>
</evidence>
<dbReference type="GO" id="GO:0010181">
    <property type="term" value="F:FMN binding"/>
    <property type="evidence" value="ECO:0007669"/>
    <property type="project" value="InterPro"/>
</dbReference>
<keyword evidence="1" id="KW-1133">Transmembrane helix</keyword>
<dbReference type="EMBL" id="CP036299">
    <property type="protein sequence ID" value="QDV31180.1"/>
    <property type="molecule type" value="Genomic_DNA"/>
</dbReference>
<sequence>MSGVRHNLLPVVDREALSKPLRGPGRFFWNTVIHTGRVLLLVLLIFLIRSQAEQIKSRAQAKDLTARYLPVVQKFWPEARRLVPRGQAEQISDGGLPRSNSQKFDQLVDFVVLGAQSTPVGYVTQTTPASDRFLGFSGPTNLLMGWDIEGKVAWAEIAASRDTRDHVELIVRDGKFLAQWNGKGFQTVSEDIVDQSAMRHVAGATLTCLAILQGLEARLNSQQVVAARPADSTRFPLAVTIEDVQKLFPQASRFEPHAETSLLLDVFAADGRRLGQIFRTVPAADQLIGYQGPTEVLVSLLPDGHLGQLLVGRSFDNEPYVGYVRDDAWFAELIKGKTVKGLAETTFEEWGVEGVSGATMTSQTIARGLLAAAIELSKEMEAQQKQPSIDSKNQATGIFGLIKTINWSSPRLWQQTLTALVVILACLVGLTHLRGNLWVRRGLQLLVLGYLGVMNGELLSLAMFSGWAQSGIPWNSAGGLIAMSIAAVALPLVARTNVYCSHLCPHGVLQQWMAGHRHWRPKLPASVVSVLKLVIPALLLVALCGSMGVLSISLVDLEPFDAYSWRAAGWITTVLAIGSLVISWFIPMGYCRFGCPTGSLLEYLRRHARSGQIQPGDFLAMACLIIAGGLMLWDVVGP</sequence>
<dbReference type="InterPro" id="IPR017896">
    <property type="entry name" value="4Fe4S_Fe-S-bd"/>
</dbReference>
<dbReference type="Pfam" id="PF12801">
    <property type="entry name" value="Fer4_5"/>
    <property type="match status" value="2"/>
</dbReference>
<dbReference type="SMART" id="SM00900">
    <property type="entry name" value="FMN_bind"/>
    <property type="match status" value="2"/>
</dbReference>
<protein>
    <submittedName>
        <fullName evidence="3">4Fe-4S binding domain protein</fullName>
    </submittedName>
</protein>
<feature type="transmembrane region" description="Helical" evidence="1">
    <location>
        <begin position="567"/>
        <end position="586"/>
    </location>
</feature>
<feature type="domain" description="FMN-binding" evidence="2">
    <location>
        <begin position="135"/>
        <end position="222"/>
    </location>
</feature>
<feature type="transmembrane region" description="Helical" evidence="1">
    <location>
        <begin position="445"/>
        <end position="468"/>
    </location>
</feature>